<keyword evidence="5" id="KW-0406">Ion transport</keyword>
<evidence type="ECO:0000256" key="5">
    <source>
        <dbReference type="ARBA" id="ARBA00023065"/>
    </source>
</evidence>
<evidence type="ECO:0000313" key="11">
    <source>
        <dbReference type="Proteomes" id="UP001608902"/>
    </source>
</evidence>
<sequence length="354" mass="40242">RDHYCILNDRHSYFLLVDNGTCGRYGADIVLRRRLEQYIAQKKALGCGTRRVPIVCAVLEGGTCTIRAVNDYLNNNPPVPVIVCDGSGRASDLIAFAHRYVRDDGTLPKEVASRLLSLIEKIFSYSDTCSHELLDEILQCARQRDLLTVFRLGKDKRQDVDHAILTALLRGQNLSPFDQLALALAWNRVDIARADIFMNGKQWPSHSLHSAMMDALALDRVEFVKLFLENGLSIKKFLTISRLEQLYNINGTHSSTLRHLIGKKTSNEETELKLPVIGAAIERIMGNVYKSYYTSRQFKNKYSKLKGKDQMSAVNNLRNIRAVHLKTRNQVRYRNLSSSFDYLCSFTTNTLLKP</sequence>
<keyword evidence="4" id="KW-1133">Transmembrane helix</keyword>
<feature type="domain" description="TRPM SLOG" evidence="8">
    <location>
        <begin position="4"/>
        <end position="140"/>
    </location>
</feature>
<evidence type="ECO:0000256" key="6">
    <source>
        <dbReference type="ARBA" id="ARBA00023136"/>
    </source>
</evidence>
<keyword evidence="6" id="KW-0472">Membrane</keyword>
<dbReference type="PANTHER" id="PTHR13800">
    <property type="entry name" value="TRANSIENT RECEPTOR POTENTIAL CATION CHANNEL, SUBFAMILY M, MEMBER 6"/>
    <property type="match status" value="1"/>
</dbReference>
<evidence type="ECO:0000256" key="2">
    <source>
        <dbReference type="ARBA" id="ARBA00022448"/>
    </source>
</evidence>
<evidence type="ECO:0000256" key="4">
    <source>
        <dbReference type="ARBA" id="ARBA00022989"/>
    </source>
</evidence>
<name>A0ABD6F348_9BILA</name>
<feature type="domain" description="TRPM-like" evidence="9">
    <location>
        <begin position="195"/>
        <end position="318"/>
    </location>
</feature>
<accession>A0ABD6F348</accession>
<dbReference type="Pfam" id="PF25508">
    <property type="entry name" value="TRPM2"/>
    <property type="match status" value="1"/>
</dbReference>
<gene>
    <name evidence="10" type="ORF">AB6A40_010334</name>
</gene>
<feature type="non-terminal residue" evidence="10">
    <location>
        <position position="1"/>
    </location>
</feature>
<keyword evidence="2" id="KW-0813">Transport</keyword>
<evidence type="ECO:0000256" key="1">
    <source>
        <dbReference type="ARBA" id="ARBA00004141"/>
    </source>
</evidence>
<dbReference type="InterPro" id="IPR057366">
    <property type="entry name" value="TRPM-like"/>
</dbReference>
<evidence type="ECO:0008006" key="12">
    <source>
        <dbReference type="Google" id="ProtNLM"/>
    </source>
</evidence>
<dbReference type="GO" id="GO:0016020">
    <property type="term" value="C:membrane"/>
    <property type="evidence" value="ECO:0007669"/>
    <property type="project" value="UniProtKB-SubCell"/>
</dbReference>
<organism evidence="10 11">
    <name type="scientific">Gnathostoma spinigerum</name>
    <dbReference type="NCBI Taxonomy" id="75299"/>
    <lineage>
        <taxon>Eukaryota</taxon>
        <taxon>Metazoa</taxon>
        <taxon>Ecdysozoa</taxon>
        <taxon>Nematoda</taxon>
        <taxon>Chromadorea</taxon>
        <taxon>Rhabditida</taxon>
        <taxon>Spirurina</taxon>
        <taxon>Gnathostomatomorpha</taxon>
        <taxon>Gnathostomatoidea</taxon>
        <taxon>Gnathostomatidae</taxon>
        <taxon>Gnathostoma</taxon>
    </lineage>
</organism>
<dbReference type="AlphaFoldDB" id="A0ABD6F348"/>
<protein>
    <recommendedName>
        <fullName evidence="12">TRPM SLOG domain-containing protein</fullName>
    </recommendedName>
</protein>
<dbReference type="EMBL" id="JBGFUD010013097">
    <property type="protein sequence ID" value="MFH4983625.1"/>
    <property type="molecule type" value="Genomic_DNA"/>
</dbReference>
<evidence type="ECO:0000259" key="8">
    <source>
        <dbReference type="Pfam" id="PF18139"/>
    </source>
</evidence>
<dbReference type="Proteomes" id="UP001608902">
    <property type="component" value="Unassembled WGS sequence"/>
</dbReference>
<reference evidence="10 11" key="1">
    <citation type="submission" date="2024-08" db="EMBL/GenBank/DDBJ databases">
        <title>Gnathostoma spinigerum genome.</title>
        <authorList>
            <person name="Gonzalez-Bertolin B."/>
            <person name="Monzon S."/>
            <person name="Zaballos A."/>
            <person name="Jimenez P."/>
            <person name="Dekumyoy P."/>
            <person name="Varona S."/>
            <person name="Cuesta I."/>
            <person name="Sumanam S."/>
            <person name="Adisakwattana P."/>
            <person name="Gasser R.B."/>
            <person name="Hernandez-Gonzalez A."/>
            <person name="Young N.D."/>
            <person name="Perteguer M.J."/>
        </authorList>
    </citation>
    <scope>NUCLEOTIDE SEQUENCE [LARGE SCALE GENOMIC DNA]</scope>
    <source>
        <strain evidence="10">AL3</strain>
        <tissue evidence="10">Liver</tissue>
    </source>
</reference>
<proteinExistence type="predicted"/>
<evidence type="ECO:0000256" key="7">
    <source>
        <dbReference type="ARBA" id="ARBA00023303"/>
    </source>
</evidence>
<dbReference type="PANTHER" id="PTHR13800:SF1">
    <property type="entry name" value="TRANSIENT RECEPTOR POTENTIAL CATION CHANNEL TRPM"/>
    <property type="match status" value="1"/>
</dbReference>
<evidence type="ECO:0000256" key="3">
    <source>
        <dbReference type="ARBA" id="ARBA00022692"/>
    </source>
</evidence>
<dbReference type="GO" id="GO:0034220">
    <property type="term" value="P:monoatomic ion transmembrane transport"/>
    <property type="evidence" value="ECO:0007669"/>
    <property type="project" value="UniProtKB-KW"/>
</dbReference>
<dbReference type="Pfam" id="PF18139">
    <property type="entry name" value="LSDAT_euk"/>
    <property type="match status" value="1"/>
</dbReference>
<comment type="subcellular location">
    <subcellularLocation>
        <location evidence="1">Membrane</location>
        <topology evidence="1">Multi-pass membrane protein</topology>
    </subcellularLocation>
</comment>
<dbReference type="InterPro" id="IPR041491">
    <property type="entry name" value="TRPM_SLOG"/>
</dbReference>
<keyword evidence="11" id="KW-1185">Reference proteome</keyword>
<evidence type="ECO:0000313" key="10">
    <source>
        <dbReference type="EMBL" id="MFH4983625.1"/>
    </source>
</evidence>
<evidence type="ECO:0000259" key="9">
    <source>
        <dbReference type="Pfam" id="PF25508"/>
    </source>
</evidence>
<comment type="caution">
    <text evidence="10">The sequence shown here is derived from an EMBL/GenBank/DDBJ whole genome shotgun (WGS) entry which is preliminary data.</text>
</comment>
<keyword evidence="3" id="KW-0812">Transmembrane</keyword>
<dbReference type="InterPro" id="IPR050927">
    <property type="entry name" value="TRPM"/>
</dbReference>
<keyword evidence="7" id="KW-0407">Ion channel</keyword>